<evidence type="ECO:0000313" key="3">
    <source>
        <dbReference type="EMBL" id="EQD34390.1"/>
    </source>
</evidence>
<proteinExistence type="predicted"/>
<feature type="transmembrane region" description="Helical" evidence="1">
    <location>
        <begin position="12"/>
        <end position="31"/>
    </location>
</feature>
<evidence type="ECO:0000256" key="1">
    <source>
        <dbReference type="SAM" id="Phobius"/>
    </source>
</evidence>
<dbReference type="Pfam" id="PF12705">
    <property type="entry name" value="PDDEXK_1"/>
    <property type="match status" value="1"/>
</dbReference>
<reference evidence="3" key="1">
    <citation type="submission" date="2013-08" db="EMBL/GenBank/DDBJ databases">
        <authorList>
            <person name="Mendez C."/>
            <person name="Richter M."/>
            <person name="Ferrer M."/>
            <person name="Sanchez J."/>
        </authorList>
    </citation>
    <scope>NUCLEOTIDE SEQUENCE</scope>
</reference>
<reference evidence="3" key="2">
    <citation type="journal article" date="2014" name="ISME J.">
        <title>Microbial stratification in low pH oxic and suboxic macroscopic growths along an acid mine drainage.</title>
        <authorList>
            <person name="Mendez-Garcia C."/>
            <person name="Mesa V."/>
            <person name="Sprenger R.R."/>
            <person name="Richter M."/>
            <person name="Diez M.S."/>
            <person name="Solano J."/>
            <person name="Bargiela R."/>
            <person name="Golyshina O.V."/>
            <person name="Manteca A."/>
            <person name="Ramos J.L."/>
            <person name="Gallego J.R."/>
            <person name="Llorente I."/>
            <person name="Martins Dos Santos V.A."/>
            <person name="Jensen O.N."/>
            <person name="Pelaez A.I."/>
            <person name="Sanchez J."/>
            <person name="Ferrer M."/>
        </authorList>
    </citation>
    <scope>NUCLEOTIDE SEQUENCE</scope>
</reference>
<keyword evidence="1" id="KW-0812">Transmembrane</keyword>
<name>T0ZWQ3_9ZZZZ</name>
<dbReference type="EMBL" id="AUZX01013813">
    <property type="protein sequence ID" value="EQD34390.1"/>
    <property type="molecule type" value="Genomic_DNA"/>
</dbReference>
<accession>T0ZWQ3</accession>
<dbReference type="InterPro" id="IPR038726">
    <property type="entry name" value="PDDEXK_AddAB-type"/>
</dbReference>
<protein>
    <submittedName>
        <fullName evidence="3">CRISPR-associated protein Cas4</fullName>
    </submittedName>
</protein>
<feature type="non-terminal residue" evidence="3">
    <location>
        <position position="126"/>
    </location>
</feature>
<feature type="domain" description="PD-(D/E)XK endonuclease-like" evidence="2">
    <location>
        <begin position="40"/>
        <end position="110"/>
    </location>
</feature>
<dbReference type="Gene3D" id="3.90.320.10">
    <property type="match status" value="1"/>
</dbReference>
<evidence type="ECO:0000259" key="2">
    <source>
        <dbReference type="Pfam" id="PF12705"/>
    </source>
</evidence>
<organism evidence="3">
    <name type="scientific">mine drainage metagenome</name>
    <dbReference type="NCBI Taxonomy" id="410659"/>
    <lineage>
        <taxon>unclassified sequences</taxon>
        <taxon>metagenomes</taxon>
        <taxon>ecological metagenomes</taxon>
    </lineage>
</organism>
<dbReference type="InterPro" id="IPR011604">
    <property type="entry name" value="PDDEXK-like_dom_sf"/>
</dbReference>
<gene>
    <name evidence="3" type="ORF">B1A_18717</name>
</gene>
<comment type="caution">
    <text evidence="3">The sequence shown here is derived from an EMBL/GenBank/DDBJ whole genome shotgun (WGS) entry which is preliminary data.</text>
</comment>
<keyword evidence="1" id="KW-1133">Transmembrane helix</keyword>
<sequence length="126" mass="13711">MDLPVLTGDLPALLLLAGGVALVLGGIGALARRRRDRRFGEYVGADIAGASLTLRSERWRLVGRPDLVRRLPDGRRIPIELKSRESPADRPPFSHLVQVWAYCALIEESTGHSPPYGVIRYGDGAG</sequence>
<keyword evidence="1" id="KW-0472">Membrane</keyword>
<dbReference type="AlphaFoldDB" id="T0ZWQ3"/>